<reference evidence="3" key="1">
    <citation type="journal article" date="2013" name="Nature">
        <title>Draft genome of the wheat A-genome progenitor Triticum urartu.</title>
        <authorList>
            <person name="Ling H.Q."/>
            <person name="Zhao S."/>
            <person name="Liu D."/>
            <person name="Wang J."/>
            <person name="Sun H."/>
            <person name="Zhang C."/>
            <person name="Fan H."/>
            <person name="Li D."/>
            <person name="Dong L."/>
            <person name="Tao Y."/>
            <person name="Gao C."/>
            <person name="Wu H."/>
            <person name="Li Y."/>
            <person name="Cui Y."/>
            <person name="Guo X."/>
            <person name="Zheng S."/>
            <person name="Wang B."/>
            <person name="Yu K."/>
            <person name="Liang Q."/>
            <person name="Yang W."/>
            <person name="Lou X."/>
            <person name="Chen J."/>
            <person name="Feng M."/>
            <person name="Jian J."/>
            <person name="Zhang X."/>
            <person name="Luo G."/>
            <person name="Jiang Y."/>
            <person name="Liu J."/>
            <person name="Wang Z."/>
            <person name="Sha Y."/>
            <person name="Zhang B."/>
            <person name="Wu H."/>
            <person name="Tang D."/>
            <person name="Shen Q."/>
            <person name="Xue P."/>
            <person name="Zou S."/>
            <person name="Wang X."/>
            <person name="Liu X."/>
            <person name="Wang F."/>
            <person name="Yang Y."/>
            <person name="An X."/>
            <person name="Dong Z."/>
            <person name="Zhang K."/>
            <person name="Zhang X."/>
            <person name="Luo M.C."/>
            <person name="Dvorak J."/>
            <person name="Tong Y."/>
            <person name="Wang J."/>
            <person name="Yang H."/>
            <person name="Li Z."/>
            <person name="Wang D."/>
            <person name="Zhang A."/>
            <person name="Wang J."/>
        </authorList>
    </citation>
    <scope>NUCLEOTIDE SEQUENCE</scope>
    <source>
        <strain evidence="3">cv. G1812</strain>
    </source>
</reference>
<feature type="region of interest" description="Disordered" evidence="1">
    <location>
        <begin position="15"/>
        <end position="40"/>
    </location>
</feature>
<feature type="compositionally biased region" description="Basic and acidic residues" evidence="1">
    <location>
        <begin position="84"/>
        <end position="100"/>
    </location>
</feature>
<dbReference type="Proteomes" id="UP000015106">
    <property type="component" value="Chromosome 7"/>
</dbReference>
<reference evidence="2" key="3">
    <citation type="submission" date="2022-06" db="UniProtKB">
        <authorList>
            <consortium name="EnsemblPlants"/>
        </authorList>
    </citation>
    <scope>IDENTIFICATION</scope>
</reference>
<keyword evidence="3" id="KW-1185">Reference proteome</keyword>
<dbReference type="EnsemblPlants" id="TuG1812G0700003877.01.T01">
    <property type="protein sequence ID" value="TuG1812G0700003877.01.T01.cds424290"/>
    <property type="gene ID" value="TuG1812G0700003877.01"/>
</dbReference>
<accession>A0A8R7V3V0</accession>
<evidence type="ECO:0000313" key="2">
    <source>
        <dbReference type="EnsemblPlants" id="TuG1812G0700003877.01.T01.cds424290"/>
    </source>
</evidence>
<evidence type="ECO:0000256" key="1">
    <source>
        <dbReference type="SAM" id="MobiDB-lite"/>
    </source>
</evidence>
<feature type="region of interest" description="Disordered" evidence="1">
    <location>
        <begin position="58"/>
        <end position="116"/>
    </location>
</feature>
<feature type="compositionally biased region" description="Basic residues" evidence="1">
    <location>
        <begin position="107"/>
        <end position="116"/>
    </location>
</feature>
<organism evidence="2 3">
    <name type="scientific">Triticum urartu</name>
    <name type="common">Red wild einkorn</name>
    <name type="synonym">Crithodium urartu</name>
    <dbReference type="NCBI Taxonomy" id="4572"/>
    <lineage>
        <taxon>Eukaryota</taxon>
        <taxon>Viridiplantae</taxon>
        <taxon>Streptophyta</taxon>
        <taxon>Embryophyta</taxon>
        <taxon>Tracheophyta</taxon>
        <taxon>Spermatophyta</taxon>
        <taxon>Magnoliopsida</taxon>
        <taxon>Liliopsida</taxon>
        <taxon>Poales</taxon>
        <taxon>Poaceae</taxon>
        <taxon>BOP clade</taxon>
        <taxon>Pooideae</taxon>
        <taxon>Triticodae</taxon>
        <taxon>Triticeae</taxon>
        <taxon>Triticinae</taxon>
        <taxon>Triticum</taxon>
    </lineage>
</organism>
<reference evidence="2" key="2">
    <citation type="submission" date="2018-03" db="EMBL/GenBank/DDBJ databases">
        <title>The Triticum urartu genome reveals the dynamic nature of wheat genome evolution.</title>
        <authorList>
            <person name="Ling H."/>
            <person name="Ma B."/>
            <person name="Shi X."/>
            <person name="Liu H."/>
            <person name="Dong L."/>
            <person name="Sun H."/>
            <person name="Cao Y."/>
            <person name="Gao Q."/>
            <person name="Zheng S."/>
            <person name="Li Y."/>
            <person name="Yu Y."/>
            <person name="Du H."/>
            <person name="Qi M."/>
            <person name="Li Y."/>
            <person name="Yu H."/>
            <person name="Cui Y."/>
            <person name="Wang N."/>
            <person name="Chen C."/>
            <person name="Wu H."/>
            <person name="Zhao Y."/>
            <person name="Zhang J."/>
            <person name="Li Y."/>
            <person name="Zhou W."/>
            <person name="Zhang B."/>
            <person name="Hu W."/>
            <person name="Eijk M."/>
            <person name="Tang J."/>
            <person name="Witsenboer H."/>
            <person name="Zhao S."/>
            <person name="Li Z."/>
            <person name="Zhang A."/>
            <person name="Wang D."/>
            <person name="Liang C."/>
        </authorList>
    </citation>
    <scope>NUCLEOTIDE SEQUENCE [LARGE SCALE GENOMIC DNA]</scope>
    <source>
        <strain evidence="2">cv. G1812</strain>
    </source>
</reference>
<proteinExistence type="predicted"/>
<dbReference type="Gramene" id="TuG1812G0700003877.01.T01">
    <property type="protein sequence ID" value="TuG1812G0700003877.01.T01.cds424290"/>
    <property type="gene ID" value="TuG1812G0700003877.01"/>
</dbReference>
<dbReference type="AlphaFoldDB" id="A0A8R7V3V0"/>
<name>A0A8R7V3V0_TRIUA</name>
<protein>
    <submittedName>
        <fullName evidence="2">Uncharacterized protein</fullName>
    </submittedName>
</protein>
<sequence>MAYLPLPRFLHCISIGPSSTPSSSPRPRPPHRAPMDLPPLLKGCPLMTDSWYCQPDPRGDPGVLMPCTQPPPRPTTRATGRCSRLRENHLRGQGAERRAGDGATMPGRHHRRDCRL</sequence>
<evidence type="ECO:0000313" key="3">
    <source>
        <dbReference type="Proteomes" id="UP000015106"/>
    </source>
</evidence>